<dbReference type="EMBL" id="JANJQO010000151">
    <property type="protein sequence ID" value="KAJ2981116.1"/>
    <property type="molecule type" value="Genomic_DNA"/>
</dbReference>
<name>A0ACC1NRK4_9HYPO</name>
<sequence length="504" mass="54695">MSAANPSRHFPVLLRRVRKSALPFPSISYKLQAHTAAAFSTSARCRNLEQSPLGNASEPSGLLHPTLKPAPLNVVAAKGTTVTFSNGKSVEDTTCGAAVACIGYDDERVKKAVIKQWDTFSYSNSMFYGHQISEELAAELIRGTNGEMSKVYLMCSVLGAEAMEAAMKMARQYYMELNPQQPRRTNFIARQGSFHGATLGSLSMSGHVGRRKLFEGMLLDNVHRVSAANEYRGKADGQTTEEYVQQLADELDRKFQEIGPDTVCAFVSEPVVGATLGTVPAPAGYFKAMRKVCDKYGALLILDEVMCGMGRCGSLHEWQQEGVVPDIQTVAKGLAGGFAPMAGMFINHRVSDALMAGTGVFAHAHTYQGHPVGCAAALEVQRIVREDNLVENVREKGEYMGKLLHEQLDGHPYVGNVRGRGLFWSLEFVACKKTKEPFPPSAGIAKKVYLAALNDVGISFYPGVGTKDGVTGDHAWIAPVYTSTKHDIERIVSKVKESVILALG</sequence>
<keyword evidence="2" id="KW-1185">Reference proteome</keyword>
<proteinExistence type="predicted"/>
<comment type="caution">
    <text evidence="1">The sequence shown here is derived from an EMBL/GenBank/DDBJ whole genome shotgun (WGS) entry which is preliminary data.</text>
</comment>
<accession>A0ACC1NRK4</accession>
<dbReference type="Proteomes" id="UP001143910">
    <property type="component" value="Unassembled WGS sequence"/>
</dbReference>
<gene>
    <name evidence="1" type="ORF">NQ176_g2225</name>
</gene>
<organism evidence="1 2">
    <name type="scientific">Zarea fungicola</name>
    <dbReference type="NCBI Taxonomy" id="93591"/>
    <lineage>
        <taxon>Eukaryota</taxon>
        <taxon>Fungi</taxon>
        <taxon>Dikarya</taxon>
        <taxon>Ascomycota</taxon>
        <taxon>Pezizomycotina</taxon>
        <taxon>Sordariomycetes</taxon>
        <taxon>Hypocreomycetidae</taxon>
        <taxon>Hypocreales</taxon>
        <taxon>Cordycipitaceae</taxon>
        <taxon>Zarea</taxon>
    </lineage>
</organism>
<evidence type="ECO:0000313" key="2">
    <source>
        <dbReference type="Proteomes" id="UP001143910"/>
    </source>
</evidence>
<evidence type="ECO:0000313" key="1">
    <source>
        <dbReference type="EMBL" id="KAJ2981116.1"/>
    </source>
</evidence>
<protein>
    <submittedName>
        <fullName evidence="1">Uncharacterized protein</fullName>
    </submittedName>
</protein>
<reference evidence="1" key="1">
    <citation type="submission" date="2022-08" db="EMBL/GenBank/DDBJ databases">
        <title>Genome Sequence of Lecanicillium fungicola.</title>
        <authorList>
            <person name="Buettner E."/>
        </authorList>
    </citation>
    <scope>NUCLEOTIDE SEQUENCE</scope>
    <source>
        <strain evidence="1">Babe33</strain>
    </source>
</reference>